<keyword evidence="2" id="KW-1133">Transmembrane helix</keyword>
<evidence type="ECO:0000256" key="1">
    <source>
        <dbReference type="SAM" id="MobiDB-lite"/>
    </source>
</evidence>
<sequence length="198" mass="20743">MALLLILPAAGLVVAAVRMGVHGHDRRARPLYLMGAGRRARAWMNLGAAVVPVALGTLGAAVLLAPALFWNVMLPWIGFTLAAADLRGAAGSLVLAVLASGLTVLAAALLLEPSTNRPEKASRGKASRGLPCPAPGTSETVPFSRLDRRLKATTYRFFGDTDATVRVGSTRRTSTSRSSPPRGRPSTCRRSSARHGSP</sequence>
<dbReference type="Proteomes" id="UP001432075">
    <property type="component" value="Plasmid unnamed1"/>
</dbReference>
<name>A0ABZ1RWR1_9ACTN</name>
<feature type="compositionally biased region" description="Low complexity" evidence="1">
    <location>
        <begin position="166"/>
        <end position="190"/>
    </location>
</feature>
<dbReference type="EMBL" id="CP108058">
    <property type="protein sequence ID" value="WUO51307.1"/>
    <property type="molecule type" value="Genomic_DNA"/>
</dbReference>
<feature type="transmembrane region" description="Helical" evidence="2">
    <location>
        <begin position="89"/>
        <end position="111"/>
    </location>
</feature>
<organism evidence="3 4">
    <name type="scientific">Streptomyces goshikiensis</name>
    <dbReference type="NCBI Taxonomy" id="1942"/>
    <lineage>
        <taxon>Bacteria</taxon>
        <taxon>Bacillati</taxon>
        <taxon>Actinomycetota</taxon>
        <taxon>Actinomycetes</taxon>
        <taxon>Kitasatosporales</taxon>
        <taxon>Streptomycetaceae</taxon>
        <taxon>Streptomyces</taxon>
    </lineage>
</organism>
<protein>
    <submittedName>
        <fullName evidence="3">Uncharacterized protein</fullName>
    </submittedName>
</protein>
<feature type="region of interest" description="Disordered" evidence="1">
    <location>
        <begin position="116"/>
        <end position="141"/>
    </location>
</feature>
<keyword evidence="4" id="KW-1185">Reference proteome</keyword>
<reference evidence="3" key="1">
    <citation type="submission" date="2022-10" db="EMBL/GenBank/DDBJ databases">
        <title>The complete genomes of actinobacterial strains from the NBC collection.</title>
        <authorList>
            <person name="Joergensen T.S."/>
            <person name="Alvarez Arevalo M."/>
            <person name="Sterndorff E.B."/>
            <person name="Faurdal D."/>
            <person name="Vuksanovic O."/>
            <person name="Mourched A.-S."/>
            <person name="Charusanti P."/>
            <person name="Shaw S."/>
            <person name="Blin K."/>
            <person name="Weber T."/>
        </authorList>
    </citation>
    <scope>NUCLEOTIDE SEQUENCE</scope>
    <source>
        <strain evidence="3">NBC_00283</strain>
        <plasmid evidence="3">unnamed1</plasmid>
    </source>
</reference>
<dbReference type="RefSeq" id="WP_328777671.1">
    <property type="nucleotide sequence ID" value="NZ_CP108058.1"/>
</dbReference>
<keyword evidence="2" id="KW-0812">Transmembrane</keyword>
<gene>
    <name evidence="3" type="ORF">OHU17_36185</name>
</gene>
<evidence type="ECO:0000313" key="3">
    <source>
        <dbReference type="EMBL" id="WUO51307.1"/>
    </source>
</evidence>
<proteinExistence type="predicted"/>
<evidence type="ECO:0000313" key="4">
    <source>
        <dbReference type="Proteomes" id="UP001432075"/>
    </source>
</evidence>
<keyword evidence="2" id="KW-0472">Membrane</keyword>
<feature type="transmembrane region" description="Helical" evidence="2">
    <location>
        <begin position="42"/>
        <end position="69"/>
    </location>
</feature>
<accession>A0ABZ1RWR1</accession>
<evidence type="ECO:0000256" key="2">
    <source>
        <dbReference type="SAM" id="Phobius"/>
    </source>
</evidence>
<keyword evidence="3" id="KW-0614">Plasmid</keyword>
<feature type="region of interest" description="Disordered" evidence="1">
    <location>
        <begin position="166"/>
        <end position="198"/>
    </location>
</feature>
<feature type="transmembrane region" description="Helical" evidence="2">
    <location>
        <begin position="6"/>
        <end position="21"/>
    </location>
</feature>
<geneLocation type="plasmid" evidence="3 4">
    <name>unnamed1</name>
</geneLocation>